<organism evidence="5 6">
    <name type="scientific">Jeotgalibacillus malaysiensis</name>
    <dbReference type="NCBI Taxonomy" id="1508404"/>
    <lineage>
        <taxon>Bacteria</taxon>
        <taxon>Bacillati</taxon>
        <taxon>Bacillota</taxon>
        <taxon>Bacilli</taxon>
        <taxon>Bacillales</taxon>
        <taxon>Caryophanaceae</taxon>
        <taxon>Jeotgalibacillus</taxon>
    </lineage>
</organism>
<keyword evidence="1" id="KW-0540">Nuclease</keyword>
<evidence type="ECO:0000313" key="6">
    <source>
        <dbReference type="Proteomes" id="UP000031449"/>
    </source>
</evidence>
<dbReference type="SMART" id="SM00479">
    <property type="entry name" value="EXOIII"/>
    <property type="match status" value="1"/>
</dbReference>
<dbReference type="KEGG" id="jeo:JMA_42770"/>
<evidence type="ECO:0000256" key="3">
    <source>
        <dbReference type="ARBA" id="ARBA00022839"/>
    </source>
</evidence>
<dbReference type="Proteomes" id="UP000031449">
    <property type="component" value="Plasmid unnamed"/>
</dbReference>
<dbReference type="GO" id="GO:0003676">
    <property type="term" value="F:nucleic acid binding"/>
    <property type="evidence" value="ECO:0007669"/>
    <property type="project" value="InterPro"/>
</dbReference>
<dbReference type="BioCyc" id="JESP1508404:G14D9-13600-MONOMER"/>
<dbReference type="CDD" id="cd06127">
    <property type="entry name" value="DEDDh"/>
    <property type="match status" value="1"/>
</dbReference>
<dbReference type="InterPro" id="IPR013520">
    <property type="entry name" value="Ribonucl_H"/>
</dbReference>
<proteinExistence type="predicted"/>
<dbReference type="HOGENOM" id="CLU_047806_7_2_9"/>
<dbReference type="InterPro" id="IPR036397">
    <property type="entry name" value="RNaseH_sf"/>
</dbReference>
<keyword evidence="6" id="KW-1185">Reference proteome</keyword>
<keyword evidence="2" id="KW-0378">Hydrolase</keyword>
<accession>A0A0B5B077</accession>
<keyword evidence="5" id="KW-0614">Plasmid</keyword>
<protein>
    <recommendedName>
        <fullName evidence="4">Exonuclease domain-containing protein</fullName>
    </recommendedName>
</protein>
<keyword evidence="3" id="KW-0269">Exonuclease</keyword>
<evidence type="ECO:0000313" key="5">
    <source>
        <dbReference type="EMBL" id="AJD93594.1"/>
    </source>
</evidence>
<dbReference type="Gene3D" id="3.30.420.10">
    <property type="entry name" value="Ribonuclease H-like superfamily/Ribonuclease H"/>
    <property type="match status" value="1"/>
</dbReference>
<feature type="domain" description="Exonuclease" evidence="4">
    <location>
        <begin position="4"/>
        <end position="183"/>
    </location>
</feature>
<dbReference type="GO" id="GO:0008408">
    <property type="term" value="F:3'-5' exonuclease activity"/>
    <property type="evidence" value="ECO:0007669"/>
    <property type="project" value="TreeGrafter"/>
</dbReference>
<evidence type="ECO:0000259" key="4">
    <source>
        <dbReference type="SMART" id="SM00479"/>
    </source>
</evidence>
<evidence type="ECO:0000256" key="1">
    <source>
        <dbReference type="ARBA" id="ARBA00022722"/>
    </source>
</evidence>
<gene>
    <name evidence="5" type="ORF">JMA_42770</name>
</gene>
<dbReference type="AlphaFoldDB" id="A0A0B5B077"/>
<dbReference type="PANTHER" id="PTHR30231">
    <property type="entry name" value="DNA POLYMERASE III SUBUNIT EPSILON"/>
    <property type="match status" value="1"/>
</dbReference>
<reference evidence="5 6" key="1">
    <citation type="submission" date="2014-08" db="EMBL/GenBank/DDBJ databases">
        <title>Complete genome of a marine bacteria Jeotgalibacillus malaysiensis.</title>
        <authorList>
            <person name="Yaakop A.S."/>
            <person name="Chan K.-G."/>
            <person name="Goh K.M."/>
        </authorList>
    </citation>
    <scope>NUCLEOTIDE SEQUENCE [LARGE SCALE GENOMIC DNA]</scope>
    <source>
        <strain evidence="5 6">D5</strain>
        <plasmid evidence="6">Plasmid</plasmid>
    </source>
</reference>
<sequence length="194" mass="21772">MNQKIVVTDVETGGTDPQEHSLLQVALVVFENGLELDALKLNIVHDAYRVTPRAMEINKIDLETHEGYKPEEAVQMILDFMKKHFEKPAQVCGHNVGFDVGFLKVLFKMVGVDYDKIFSYRLLDTSAVARFLVFAGIIPPRGSLGDLAKHFNVPHDPKELHDALVDCRVTYQLLVEMTKMFPSAVTDTDVSEAI</sequence>
<dbReference type="Pfam" id="PF00929">
    <property type="entry name" value="RNase_T"/>
    <property type="match status" value="1"/>
</dbReference>
<geneLocation type="plasmid" evidence="6"/>
<dbReference type="SUPFAM" id="SSF53098">
    <property type="entry name" value="Ribonuclease H-like"/>
    <property type="match status" value="1"/>
</dbReference>
<name>A0A0B5B077_9BACL</name>
<evidence type="ECO:0000256" key="2">
    <source>
        <dbReference type="ARBA" id="ARBA00022801"/>
    </source>
</evidence>
<dbReference type="PANTHER" id="PTHR30231:SF4">
    <property type="entry name" value="PROTEIN NEN2"/>
    <property type="match status" value="1"/>
</dbReference>
<dbReference type="EMBL" id="CP009417">
    <property type="protein sequence ID" value="AJD93594.1"/>
    <property type="molecule type" value="Genomic_DNA"/>
</dbReference>
<dbReference type="OrthoDB" id="9803913at2"/>
<dbReference type="InterPro" id="IPR012337">
    <property type="entry name" value="RNaseH-like_sf"/>
</dbReference>